<dbReference type="InterPro" id="IPR011604">
    <property type="entry name" value="PDDEXK-like_dom_sf"/>
</dbReference>
<dbReference type="InterPro" id="IPR014017">
    <property type="entry name" value="DNA_helicase_UvrD-like_C"/>
</dbReference>
<evidence type="ECO:0000313" key="20">
    <source>
        <dbReference type="Proteomes" id="UP000293719"/>
    </source>
</evidence>
<dbReference type="NCBIfam" id="TIGR02784">
    <property type="entry name" value="addA_alphas"/>
    <property type="match status" value="1"/>
</dbReference>
<gene>
    <name evidence="19" type="primary">addA</name>
    <name evidence="19" type="ORF">E0E05_01450</name>
</gene>
<dbReference type="GO" id="GO:0005524">
    <property type="term" value="F:ATP binding"/>
    <property type="evidence" value="ECO:0007669"/>
    <property type="project" value="UniProtKB-UniRule"/>
</dbReference>
<evidence type="ECO:0000256" key="15">
    <source>
        <dbReference type="PROSITE-ProRule" id="PRU00560"/>
    </source>
</evidence>
<dbReference type="GO" id="GO:0043138">
    <property type="term" value="F:3'-5' DNA helicase activity"/>
    <property type="evidence" value="ECO:0007669"/>
    <property type="project" value="UniProtKB-EC"/>
</dbReference>
<dbReference type="EC" id="5.6.2.4" evidence="12"/>
<evidence type="ECO:0000256" key="12">
    <source>
        <dbReference type="ARBA" id="ARBA00034808"/>
    </source>
</evidence>
<feature type="compositionally biased region" description="Pro residues" evidence="16">
    <location>
        <begin position="941"/>
        <end position="961"/>
    </location>
</feature>
<feature type="region of interest" description="Disordered" evidence="16">
    <location>
        <begin position="1"/>
        <end position="23"/>
    </location>
</feature>
<keyword evidence="5 15" id="KW-0347">Helicase</keyword>
<keyword evidence="9" id="KW-0234">DNA repair</keyword>
<dbReference type="InterPro" id="IPR014151">
    <property type="entry name" value="DNA_helicase_AddA"/>
</dbReference>
<dbReference type="PROSITE" id="PS51217">
    <property type="entry name" value="UVRD_HELICASE_CTER"/>
    <property type="match status" value="1"/>
</dbReference>
<dbReference type="InterPro" id="IPR027417">
    <property type="entry name" value="P-loop_NTPase"/>
</dbReference>
<dbReference type="GO" id="GO:0005829">
    <property type="term" value="C:cytosol"/>
    <property type="evidence" value="ECO:0007669"/>
    <property type="project" value="TreeGrafter"/>
</dbReference>
<evidence type="ECO:0000256" key="9">
    <source>
        <dbReference type="ARBA" id="ARBA00023204"/>
    </source>
</evidence>
<dbReference type="Pfam" id="PF13361">
    <property type="entry name" value="UvrD_C"/>
    <property type="match status" value="2"/>
</dbReference>
<evidence type="ECO:0000256" key="6">
    <source>
        <dbReference type="ARBA" id="ARBA00022839"/>
    </source>
</evidence>
<dbReference type="GO" id="GO:0004527">
    <property type="term" value="F:exonuclease activity"/>
    <property type="evidence" value="ECO:0007669"/>
    <property type="project" value="UniProtKB-KW"/>
</dbReference>
<keyword evidence="20" id="KW-1185">Reference proteome</keyword>
<dbReference type="Gene3D" id="3.40.50.300">
    <property type="entry name" value="P-loop containing nucleotide triphosphate hydrolases"/>
    <property type="match status" value="3"/>
</dbReference>
<feature type="binding site" evidence="15">
    <location>
        <begin position="28"/>
        <end position="35"/>
    </location>
    <ligand>
        <name>ATP</name>
        <dbReference type="ChEBI" id="CHEBI:30616"/>
    </ligand>
</feature>
<sequence>MAKPLPDDRTRADQARAADPDNSAWVSANAGSGKTWVLSTRVIRILLSGTDPSRILCLTYTRAAAAEMKGRVFDRLGAWVALDDAELAAELEAIEGRRPDAAHLAFARTLFARALETPGGLKIQTIHAFCEALLHRFPLEANIAGHFELLDGEAQALLIAQARRGLLASALQRGEGGAGEAVMRLLMVTGESGMERLLDEIVARRLEIARVLDRFSPAADRRAAYRAAFGFGPDEGEADIAAALWPLPGLDAETLHALSVGLRPGEAKRLADIVHGAIDAGRRPDPIRRMEGLARCFLTEKGEVRKTGSLFAKPAKAIVPDIEERFGQASGHFLAQRDRLHLLREIESTIDVLAIADALIGRYETLKRERGFLDFEDLIDRTARLMMLTGASLWVRYKLDQGIDHILVDEAQDTSPAQWDVIRALADEFFAGEAAREEARTVFAVGDEKQSIYSFQGADPEGFADTRDHFARLTSEARRRFAPVELQVSFRSTQAVLDAVDRVFAVERNRVGLTREGLPTRHVSLRAGVPGRVEVWDRVAKPKTEREEDWTAPVDAIEEPALIVATRIAQTIRGWLDTGETIEATSAPIAAGDILVLVRSRDSFVGALSRALKDRGVPVAGADRLRLTDHIAILDLIALGRVMLNSGDDLSLASLLKSPLFGVDEETLFALAHGRDGATLWSRLLAAGENDPKLRTIGARLRRWSQMAPGLPVHEFYAHVLSASGGRARLVGRLGPETADVLDEFLALTLAAERTGPPALETFLNALEHQSPEIKREMDQARGEVRIMTVHGAKGLEAPIVFLVDRGSPPFNSAHAPSLLKIDLPDEAPDEAGALLWRGTPDTKSEVHATAMARLEQAAREEYRRLLYVGMTRAADRLIVAGYRGVNEPSEPTWQPMLLSALEEHCDHVETEAGPVWRFPAGLEPAATTTGPGAARAQESPDPPPAGFVDPAPPEPPPARPLVPSGASGFAVDRESADADVGTPSLLAANGSDLPMGDAMRRGTMIHTLLQMLPDIAPDTRMARARAWLDLCAPSMDAGHRDELLAQVFGVLDDPAFGALFAPASLAEVPVMGTLALGGEPRAISGVIDRLAVTGDTVMIVDYKTGRAVPTGAEAIAESHVRQMALYRALVAPLYPHCPVRAFLLFTAGPAMIEVPAGRLDGALAALAPS</sequence>
<dbReference type="RefSeq" id="WP_131615076.1">
    <property type="nucleotide sequence ID" value="NZ_CP036532.1"/>
</dbReference>
<comment type="catalytic activity">
    <reaction evidence="11">
        <text>Couples ATP hydrolysis with the unwinding of duplex DNA by translocating in the 3'-5' direction.</text>
        <dbReference type="EC" id="5.6.2.4"/>
    </reaction>
</comment>
<organism evidence="19 20">
    <name type="scientific">Roseitalea porphyridii</name>
    <dbReference type="NCBI Taxonomy" id="1852022"/>
    <lineage>
        <taxon>Bacteria</taxon>
        <taxon>Pseudomonadati</taxon>
        <taxon>Pseudomonadota</taxon>
        <taxon>Alphaproteobacteria</taxon>
        <taxon>Hyphomicrobiales</taxon>
        <taxon>Ahrensiaceae</taxon>
        <taxon>Roseitalea</taxon>
    </lineage>
</organism>
<evidence type="ECO:0000256" key="11">
    <source>
        <dbReference type="ARBA" id="ARBA00034617"/>
    </source>
</evidence>
<evidence type="ECO:0000256" key="7">
    <source>
        <dbReference type="ARBA" id="ARBA00022840"/>
    </source>
</evidence>
<dbReference type="Gene3D" id="3.90.320.10">
    <property type="match status" value="1"/>
</dbReference>
<dbReference type="Pfam" id="PF12705">
    <property type="entry name" value="PDDEXK_1"/>
    <property type="match status" value="1"/>
</dbReference>
<evidence type="ECO:0000256" key="10">
    <source>
        <dbReference type="ARBA" id="ARBA00023235"/>
    </source>
</evidence>
<keyword evidence="7 15" id="KW-0067">ATP-binding</keyword>
<keyword evidence="4 15" id="KW-0378">Hydrolase</keyword>
<evidence type="ECO:0000256" key="13">
    <source>
        <dbReference type="ARBA" id="ARBA00034923"/>
    </source>
</evidence>
<dbReference type="OrthoDB" id="9810135at2"/>
<dbReference type="Gene3D" id="1.10.486.10">
    <property type="entry name" value="PCRA, domain 4"/>
    <property type="match status" value="1"/>
</dbReference>
<evidence type="ECO:0000256" key="2">
    <source>
        <dbReference type="ARBA" id="ARBA00022741"/>
    </source>
</evidence>
<dbReference type="EMBL" id="CP036532">
    <property type="protein sequence ID" value="QBK29374.1"/>
    <property type="molecule type" value="Genomic_DNA"/>
</dbReference>
<dbReference type="PROSITE" id="PS51198">
    <property type="entry name" value="UVRD_HELICASE_ATP_BIND"/>
    <property type="match status" value="1"/>
</dbReference>
<evidence type="ECO:0000259" key="17">
    <source>
        <dbReference type="PROSITE" id="PS51198"/>
    </source>
</evidence>
<dbReference type="InterPro" id="IPR038726">
    <property type="entry name" value="PDDEXK_AddAB-type"/>
</dbReference>
<evidence type="ECO:0000256" key="8">
    <source>
        <dbReference type="ARBA" id="ARBA00023125"/>
    </source>
</evidence>
<evidence type="ECO:0000256" key="16">
    <source>
        <dbReference type="SAM" id="MobiDB-lite"/>
    </source>
</evidence>
<proteinExistence type="predicted"/>
<dbReference type="Pfam" id="PF00580">
    <property type="entry name" value="UvrD-helicase"/>
    <property type="match status" value="1"/>
</dbReference>
<evidence type="ECO:0000313" key="19">
    <source>
        <dbReference type="EMBL" id="QBK29374.1"/>
    </source>
</evidence>
<dbReference type="PANTHER" id="PTHR11070">
    <property type="entry name" value="UVRD / RECB / PCRA DNA HELICASE FAMILY MEMBER"/>
    <property type="match status" value="1"/>
</dbReference>
<feature type="region of interest" description="Disordered" evidence="16">
    <location>
        <begin position="922"/>
        <end position="971"/>
    </location>
</feature>
<dbReference type="SUPFAM" id="SSF52540">
    <property type="entry name" value="P-loop containing nucleoside triphosphate hydrolases"/>
    <property type="match status" value="1"/>
</dbReference>
<feature type="domain" description="UvrD-like helicase ATP-binding" evidence="17">
    <location>
        <begin position="7"/>
        <end position="493"/>
    </location>
</feature>
<dbReference type="InterPro" id="IPR000212">
    <property type="entry name" value="DNA_helicase_UvrD/REP"/>
</dbReference>
<keyword evidence="2 15" id="KW-0547">Nucleotide-binding</keyword>
<dbReference type="Gene3D" id="3.30.160.800">
    <property type="match status" value="1"/>
</dbReference>
<dbReference type="PANTHER" id="PTHR11070:SF2">
    <property type="entry name" value="ATP-DEPENDENT DNA HELICASE SRS2"/>
    <property type="match status" value="1"/>
</dbReference>
<dbReference type="SUPFAM" id="SSF52980">
    <property type="entry name" value="Restriction endonuclease-like"/>
    <property type="match status" value="1"/>
</dbReference>
<keyword evidence="10" id="KW-0413">Isomerase</keyword>
<comment type="catalytic activity">
    <reaction evidence="14">
        <text>ATP + H2O = ADP + phosphate + H(+)</text>
        <dbReference type="Rhea" id="RHEA:13065"/>
        <dbReference type="ChEBI" id="CHEBI:15377"/>
        <dbReference type="ChEBI" id="CHEBI:15378"/>
        <dbReference type="ChEBI" id="CHEBI:30616"/>
        <dbReference type="ChEBI" id="CHEBI:43474"/>
        <dbReference type="ChEBI" id="CHEBI:456216"/>
        <dbReference type="EC" id="5.6.2.4"/>
    </reaction>
</comment>
<accession>A0A4P6UYI4</accession>
<keyword evidence="3" id="KW-0227">DNA damage</keyword>
<name>A0A4P6UYI4_9HYPH</name>
<keyword evidence="8" id="KW-0238">DNA-binding</keyword>
<keyword evidence="1" id="KW-0540">Nuclease</keyword>
<feature type="compositionally biased region" description="Low complexity" evidence="16">
    <location>
        <begin position="922"/>
        <end position="937"/>
    </location>
</feature>
<evidence type="ECO:0000256" key="3">
    <source>
        <dbReference type="ARBA" id="ARBA00022763"/>
    </source>
</evidence>
<feature type="compositionally biased region" description="Basic and acidic residues" evidence="16">
    <location>
        <begin position="1"/>
        <end position="19"/>
    </location>
</feature>
<reference evidence="19 20" key="1">
    <citation type="journal article" date="2017" name="Int. J. Syst. Evol. Microbiol.">
        <title>Roseitalea porphyridii gen. nov., sp. nov., isolated from a red alga, and reclassification of Hoeflea suaedae Chung et al. 2013 as Pseudohoeflea suaedae gen. nov., comb. nov.</title>
        <authorList>
            <person name="Hyeon J.W."/>
            <person name="Jeong S.E."/>
            <person name="Baek K."/>
            <person name="Jeon C.O."/>
        </authorList>
    </citation>
    <scope>NUCLEOTIDE SEQUENCE [LARGE SCALE GENOMIC DNA]</scope>
    <source>
        <strain evidence="19 20">MA7-20</strain>
    </source>
</reference>
<dbReference type="GeneID" id="90765946"/>
<keyword evidence="6" id="KW-0269">Exonuclease</keyword>
<evidence type="ECO:0000259" key="18">
    <source>
        <dbReference type="PROSITE" id="PS51217"/>
    </source>
</evidence>
<evidence type="ECO:0000256" key="1">
    <source>
        <dbReference type="ARBA" id="ARBA00022722"/>
    </source>
</evidence>
<dbReference type="GO" id="GO:0003677">
    <property type="term" value="F:DNA binding"/>
    <property type="evidence" value="ECO:0007669"/>
    <property type="project" value="UniProtKB-KW"/>
</dbReference>
<dbReference type="GO" id="GO:0000725">
    <property type="term" value="P:recombinational repair"/>
    <property type="evidence" value="ECO:0007669"/>
    <property type="project" value="TreeGrafter"/>
</dbReference>
<dbReference type="InterPro" id="IPR014016">
    <property type="entry name" value="UvrD-like_ATP-bd"/>
</dbReference>
<dbReference type="KEGG" id="rpod:E0E05_01450"/>
<dbReference type="GO" id="GO:0033202">
    <property type="term" value="C:DNA helicase complex"/>
    <property type="evidence" value="ECO:0007669"/>
    <property type="project" value="TreeGrafter"/>
</dbReference>
<dbReference type="AlphaFoldDB" id="A0A4P6UYI4"/>
<dbReference type="Proteomes" id="UP000293719">
    <property type="component" value="Chromosome"/>
</dbReference>
<dbReference type="InterPro" id="IPR011335">
    <property type="entry name" value="Restrct_endonuc-II-like"/>
</dbReference>
<evidence type="ECO:0000256" key="5">
    <source>
        <dbReference type="ARBA" id="ARBA00022806"/>
    </source>
</evidence>
<evidence type="ECO:0000256" key="14">
    <source>
        <dbReference type="ARBA" id="ARBA00048988"/>
    </source>
</evidence>
<protein>
    <recommendedName>
        <fullName evidence="12">DNA 3'-5' helicase</fullName>
        <ecNumber evidence="12">5.6.2.4</ecNumber>
    </recommendedName>
    <alternativeName>
        <fullName evidence="13">DNA 3'-5' helicase II</fullName>
    </alternativeName>
</protein>
<feature type="domain" description="UvrD-like helicase C-terminal" evidence="18">
    <location>
        <begin position="522"/>
        <end position="795"/>
    </location>
</feature>
<evidence type="ECO:0000256" key="4">
    <source>
        <dbReference type="ARBA" id="ARBA00022801"/>
    </source>
</evidence>